<keyword evidence="1" id="KW-0472">Membrane</keyword>
<comment type="caution">
    <text evidence="2">The sequence shown here is derived from an EMBL/GenBank/DDBJ whole genome shotgun (WGS) entry which is preliminary data.</text>
</comment>
<feature type="transmembrane region" description="Helical" evidence="1">
    <location>
        <begin position="65"/>
        <end position="87"/>
    </location>
</feature>
<dbReference type="Proteomes" id="UP001595908">
    <property type="component" value="Unassembled WGS sequence"/>
</dbReference>
<evidence type="ECO:0000313" key="2">
    <source>
        <dbReference type="EMBL" id="MFC4983243.1"/>
    </source>
</evidence>
<dbReference type="RefSeq" id="WP_106972853.1">
    <property type="nucleotide sequence ID" value="NZ_JBFAGR010000020.1"/>
</dbReference>
<evidence type="ECO:0000313" key="3">
    <source>
        <dbReference type="Proteomes" id="UP001595908"/>
    </source>
</evidence>
<accession>A0ABV9VJ57</accession>
<protein>
    <recommendedName>
        <fullName evidence="4">Sensor histidine kinase</fullName>
    </recommendedName>
</protein>
<gene>
    <name evidence="2" type="ORF">ACFPL4_33755</name>
</gene>
<reference evidence="3" key="1">
    <citation type="journal article" date="2019" name="Int. J. Syst. Evol. Microbiol.">
        <title>The Global Catalogue of Microorganisms (GCM) 10K type strain sequencing project: providing services to taxonomists for standard genome sequencing and annotation.</title>
        <authorList>
            <consortium name="The Broad Institute Genomics Platform"/>
            <consortium name="The Broad Institute Genome Sequencing Center for Infectious Disease"/>
            <person name="Wu L."/>
            <person name="Ma J."/>
        </authorList>
    </citation>
    <scope>NUCLEOTIDE SEQUENCE [LARGE SCALE GENOMIC DNA]</scope>
    <source>
        <strain evidence="3">ICMP 257</strain>
    </source>
</reference>
<keyword evidence="1" id="KW-1133">Transmembrane helix</keyword>
<evidence type="ECO:0000256" key="1">
    <source>
        <dbReference type="SAM" id="Phobius"/>
    </source>
</evidence>
<feature type="transmembrane region" description="Helical" evidence="1">
    <location>
        <begin position="36"/>
        <end position="59"/>
    </location>
</feature>
<keyword evidence="1" id="KW-0812">Transmembrane</keyword>
<proteinExistence type="predicted"/>
<organism evidence="2 3">
    <name type="scientific">Streptomyces atroolivaceus</name>
    <dbReference type="NCBI Taxonomy" id="66869"/>
    <lineage>
        <taxon>Bacteria</taxon>
        <taxon>Bacillati</taxon>
        <taxon>Actinomycetota</taxon>
        <taxon>Actinomycetes</taxon>
        <taxon>Kitasatosporales</taxon>
        <taxon>Streptomycetaceae</taxon>
        <taxon>Streptomyces</taxon>
    </lineage>
</organism>
<name>A0ABV9VJ57_STRAZ</name>
<evidence type="ECO:0008006" key="4">
    <source>
        <dbReference type="Google" id="ProtNLM"/>
    </source>
</evidence>
<keyword evidence="3" id="KW-1185">Reference proteome</keyword>
<sequence length="107" mass="11457">MERWPEGPSADPKAARERYDSGIRESRKAWREANKAALPAAHFGLGIVTVASVTVGLSAGPVPGLLVAGAFTALFLVAHAVMTLRGVRGPDGVRRAYLLTFGWTNWI</sequence>
<dbReference type="GeneID" id="31236949"/>
<dbReference type="EMBL" id="JBHSJE010000015">
    <property type="protein sequence ID" value="MFC4983243.1"/>
    <property type="molecule type" value="Genomic_DNA"/>
</dbReference>